<dbReference type="EMBL" id="AE007869">
    <property type="protein sequence ID" value="AAL43338.1"/>
    <property type="molecule type" value="Genomic_DNA"/>
</dbReference>
<dbReference type="STRING" id="176299.Atu2349"/>
<dbReference type="BioCyc" id="AGRO:ATU2349-MONOMER"/>
<gene>
    <name evidence="1" type="ordered locus">Atu2349</name>
</gene>
<dbReference type="EnsemblBacteria" id="AAL43338">
    <property type="protein sequence ID" value="AAL43338"/>
    <property type="gene ID" value="Atu2349"/>
</dbReference>
<protein>
    <submittedName>
        <fullName evidence="1">Uncharacterized protein</fullName>
    </submittedName>
</protein>
<organism evidence="1 2">
    <name type="scientific">Agrobacterium fabrum (strain C58 / ATCC 33970)</name>
    <name type="common">Agrobacterium tumefaciens (strain C58)</name>
    <dbReference type="NCBI Taxonomy" id="176299"/>
    <lineage>
        <taxon>Bacteria</taxon>
        <taxon>Pseudomonadati</taxon>
        <taxon>Pseudomonadota</taxon>
        <taxon>Alphaproteobacteria</taxon>
        <taxon>Hyphomicrobiales</taxon>
        <taxon>Rhizobiaceae</taxon>
        <taxon>Rhizobium/Agrobacterium group</taxon>
        <taxon>Agrobacterium</taxon>
        <taxon>Agrobacterium tumefaciens complex</taxon>
    </lineage>
</organism>
<keyword evidence="2" id="KW-1185">Reference proteome</keyword>
<dbReference type="OrthoDB" id="8289354at2"/>
<accession>Q8UCY3</accession>
<dbReference type="KEGG" id="atu:Atu2349"/>
<sequence length="60" mass="6986">MLRCTMKFMPSQVRSRPALAPFRSCEMKQLPLLPGIPQIVLNPYNCQIEYIGFHISIMIY</sequence>
<dbReference type="PIR" id="AD2865">
    <property type="entry name" value="AD2865"/>
</dbReference>
<dbReference type="HOGENOM" id="CLU_3131510_0_0_5"/>
<proteinExistence type="predicted"/>
<reference evidence="1 2" key="2">
    <citation type="journal article" date="2001" name="Science">
        <title>Genome sequence of the plant pathogen and biotechnology agent Agrobacterium tumefaciens C58.</title>
        <authorList>
            <person name="Goodner B."/>
            <person name="Hinkle G."/>
            <person name="Gattung S."/>
            <person name="Miller N."/>
            <person name="Blanchard M."/>
            <person name="Qurollo B."/>
            <person name="Goldman B.S."/>
            <person name="Cao Y."/>
            <person name="Askenazi M."/>
            <person name="Halling C."/>
            <person name="Mullin L."/>
            <person name="Houmiel K."/>
            <person name="Gordon J."/>
            <person name="Vaudin M."/>
            <person name="Iartchouk O."/>
            <person name="Epp A."/>
            <person name="Liu F."/>
            <person name="Wollam C."/>
            <person name="Allinger M."/>
            <person name="Doughty D."/>
            <person name="Scott C."/>
            <person name="Lappas C."/>
            <person name="Markelz B."/>
            <person name="Flanagan C."/>
            <person name="Crowell C."/>
            <person name="Gurson J."/>
            <person name="Lomo C."/>
            <person name="Sear C."/>
            <person name="Strub G."/>
            <person name="Cielo C."/>
            <person name="Slater S."/>
        </authorList>
    </citation>
    <scope>NUCLEOTIDE SEQUENCE [LARGE SCALE GENOMIC DNA]</scope>
    <source>
        <strain evidence="2">C58 / ATCC 33970</strain>
    </source>
</reference>
<name>Q8UCY3_AGRFC</name>
<evidence type="ECO:0000313" key="2">
    <source>
        <dbReference type="Proteomes" id="UP000000813"/>
    </source>
</evidence>
<dbReference type="AlphaFoldDB" id="Q8UCY3"/>
<reference evidence="1 2" key="1">
    <citation type="journal article" date="2001" name="Science">
        <title>The genome of the natural genetic engineer Agrobacterium tumefaciens C58.</title>
        <authorList>
            <person name="Wood D.W."/>
            <person name="Setubal J.C."/>
            <person name="Kaul R."/>
            <person name="Monks D.E."/>
            <person name="Kitajima J.P."/>
            <person name="Okura V.K."/>
            <person name="Zhou Y."/>
            <person name="Chen L."/>
            <person name="Wood G.E."/>
            <person name="Almeida N.F.Jr."/>
            <person name="Woo L."/>
            <person name="Chen Y."/>
            <person name="Paulsen I.T."/>
            <person name="Eisen J.A."/>
            <person name="Karp P.D."/>
            <person name="Bovee D.Sr."/>
            <person name="Chapman P."/>
            <person name="Clendenning J."/>
            <person name="Deatherage G."/>
            <person name="Gillet W."/>
            <person name="Grant C."/>
            <person name="Kutyavin T."/>
            <person name="Levy R."/>
            <person name="Li M.J."/>
            <person name="McClelland E."/>
            <person name="Palmieri A."/>
            <person name="Raymond C."/>
            <person name="Rouse G."/>
            <person name="Saenphimmachak C."/>
            <person name="Wu Z."/>
            <person name="Romero P."/>
            <person name="Gordon D."/>
            <person name="Zhang S."/>
            <person name="Yoo H."/>
            <person name="Tao Y."/>
            <person name="Biddle P."/>
            <person name="Jung M."/>
            <person name="Krespan W."/>
            <person name="Perry M."/>
            <person name="Gordon-Kamm B."/>
            <person name="Liao L."/>
            <person name="Kim S."/>
            <person name="Hendrick C."/>
            <person name="Zhao Z.Y."/>
            <person name="Dolan M."/>
            <person name="Chumley F."/>
            <person name="Tingey S.V."/>
            <person name="Tomb J.F."/>
            <person name="Gordon M.P."/>
            <person name="Olson M.V."/>
            <person name="Nester E.W."/>
        </authorList>
    </citation>
    <scope>NUCLEOTIDE SEQUENCE [LARGE SCALE GENOMIC DNA]</scope>
    <source>
        <strain evidence="2">C58 / ATCC 33970</strain>
    </source>
</reference>
<evidence type="ECO:0000313" key="1">
    <source>
        <dbReference type="EMBL" id="AAL43338.1"/>
    </source>
</evidence>
<dbReference type="Proteomes" id="UP000000813">
    <property type="component" value="Chromosome circular"/>
</dbReference>